<evidence type="ECO:0000313" key="2">
    <source>
        <dbReference type="Proteomes" id="UP000299102"/>
    </source>
</evidence>
<name>A0A4C1YBH0_EUMVA</name>
<gene>
    <name evidence="1" type="ORF">EVAR_88659_1</name>
</gene>
<organism evidence="1 2">
    <name type="scientific">Eumeta variegata</name>
    <name type="common">Bagworm moth</name>
    <name type="synonym">Eumeta japonica</name>
    <dbReference type="NCBI Taxonomy" id="151549"/>
    <lineage>
        <taxon>Eukaryota</taxon>
        <taxon>Metazoa</taxon>
        <taxon>Ecdysozoa</taxon>
        <taxon>Arthropoda</taxon>
        <taxon>Hexapoda</taxon>
        <taxon>Insecta</taxon>
        <taxon>Pterygota</taxon>
        <taxon>Neoptera</taxon>
        <taxon>Endopterygota</taxon>
        <taxon>Lepidoptera</taxon>
        <taxon>Glossata</taxon>
        <taxon>Ditrysia</taxon>
        <taxon>Tineoidea</taxon>
        <taxon>Psychidae</taxon>
        <taxon>Oiketicinae</taxon>
        <taxon>Eumeta</taxon>
    </lineage>
</organism>
<dbReference type="EMBL" id="BGZK01001122">
    <property type="protein sequence ID" value="GBP71805.1"/>
    <property type="molecule type" value="Genomic_DNA"/>
</dbReference>
<keyword evidence="2" id="KW-1185">Reference proteome</keyword>
<protein>
    <submittedName>
        <fullName evidence="1">Uncharacterized protein</fullName>
    </submittedName>
</protein>
<accession>A0A4C1YBH0</accession>
<comment type="caution">
    <text evidence="1">The sequence shown here is derived from an EMBL/GenBank/DDBJ whole genome shotgun (WGS) entry which is preliminary data.</text>
</comment>
<evidence type="ECO:0000313" key="1">
    <source>
        <dbReference type="EMBL" id="GBP71805.1"/>
    </source>
</evidence>
<dbReference type="Proteomes" id="UP000299102">
    <property type="component" value="Unassembled WGS sequence"/>
</dbReference>
<proteinExistence type="predicted"/>
<reference evidence="1 2" key="1">
    <citation type="journal article" date="2019" name="Commun. Biol.">
        <title>The bagworm genome reveals a unique fibroin gene that provides high tensile strength.</title>
        <authorList>
            <person name="Kono N."/>
            <person name="Nakamura H."/>
            <person name="Ohtoshi R."/>
            <person name="Tomita M."/>
            <person name="Numata K."/>
            <person name="Arakawa K."/>
        </authorList>
    </citation>
    <scope>NUCLEOTIDE SEQUENCE [LARGE SCALE GENOMIC DNA]</scope>
</reference>
<sequence length="96" mass="11140">MQNCYRGSTIKNLYDTYASITLSLIRFERPPTHPSASPLLRHRRRRANRTVNMCYRYRYTIPLHADTRPAITRRMSPLMSCLQIGTPCNDVPDNVG</sequence>
<dbReference type="AlphaFoldDB" id="A0A4C1YBH0"/>